<proteinExistence type="predicted"/>
<reference evidence="2" key="1">
    <citation type="submission" date="2020-03" db="EMBL/GenBank/DDBJ databases">
        <authorList>
            <person name="Weist P."/>
        </authorList>
    </citation>
    <scope>NUCLEOTIDE SEQUENCE</scope>
</reference>
<organism evidence="2 3">
    <name type="scientific">Pleuronectes platessa</name>
    <name type="common">European plaice</name>
    <dbReference type="NCBI Taxonomy" id="8262"/>
    <lineage>
        <taxon>Eukaryota</taxon>
        <taxon>Metazoa</taxon>
        <taxon>Chordata</taxon>
        <taxon>Craniata</taxon>
        <taxon>Vertebrata</taxon>
        <taxon>Euteleostomi</taxon>
        <taxon>Actinopterygii</taxon>
        <taxon>Neopterygii</taxon>
        <taxon>Teleostei</taxon>
        <taxon>Neoteleostei</taxon>
        <taxon>Acanthomorphata</taxon>
        <taxon>Carangaria</taxon>
        <taxon>Pleuronectiformes</taxon>
        <taxon>Pleuronectoidei</taxon>
        <taxon>Pleuronectidae</taxon>
        <taxon>Pleuronectes</taxon>
    </lineage>
</organism>
<name>A0A9N7Z2V7_PLEPL</name>
<accession>A0A9N7Z2V7</accession>
<evidence type="ECO:0000313" key="3">
    <source>
        <dbReference type="Proteomes" id="UP001153269"/>
    </source>
</evidence>
<evidence type="ECO:0000256" key="1">
    <source>
        <dbReference type="SAM" id="MobiDB-lite"/>
    </source>
</evidence>
<dbReference type="Proteomes" id="UP001153269">
    <property type="component" value="Unassembled WGS sequence"/>
</dbReference>
<evidence type="ECO:0000313" key="2">
    <source>
        <dbReference type="EMBL" id="CAB1447826.1"/>
    </source>
</evidence>
<gene>
    <name evidence="2" type="ORF">PLEPLA_LOCUS35502</name>
</gene>
<dbReference type="AlphaFoldDB" id="A0A9N7Z2V7"/>
<protein>
    <submittedName>
        <fullName evidence="2">Uncharacterized protein</fullName>
    </submittedName>
</protein>
<sequence>MGVHRERARWVVGTVPVCRKCGRDAAGRKAQRRSVHLPPAERRGGAGPCTVTETTAVHGTDGSLPSVPGPGVSPDRKTTDPALACLSLWLSLALSPVLSR</sequence>
<feature type="region of interest" description="Disordered" evidence="1">
    <location>
        <begin position="26"/>
        <end position="78"/>
    </location>
</feature>
<dbReference type="EMBL" id="CADEAL010003958">
    <property type="protein sequence ID" value="CAB1447826.1"/>
    <property type="molecule type" value="Genomic_DNA"/>
</dbReference>
<comment type="caution">
    <text evidence="2">The sequence shown here is derived from an EMBL/GenBank/DDBJ whole genome shotgun (WGS) entry which is preliminary data.</text>
</comment>
<keyword evidence="3" id="KW-1185">Reference proteome</keyword>